<dbReference type="AlphaFoldDB" id="A0A9D4JAM7"/>
<dbReference type="Proteomes" id="UP000828390">
    <property type="component" value="Unassembled WGS sequence"/>
</dbReference>
<accession>A0A9D4JAM7</accession>
<sequence>MSPAEISTSMFKHFDFDHNDCLTYTDMNHEFHLMDQNGEYTALPHVEDSLKYS</sequence>
<gene>
    <name evidence="1" type="ORF">DPMN_133073</name>
</gene>
<keyword evidence="2" id="KW-1185">Reference proteome</keyword>
<dbReference type="InterPro" id="IPR018247">
    <property type="entry name" value="EF_Hand_1_Ca_BS"/>
</dbReference>
<protein>
    <recommendedName>
        <fullName evidence="3">EF-hand domain-containing protein</fullName>
    </recommendedName>
</protein>
<proteinExistence type="predicted"/>
<name>A0A9D4JAM7_DREPO</name>
<evidence type="ECO:0000313" key="2">
    <source>
        <dbReference type="Proteomes" id="UP000828390"/>
    </source>
</evidence>
<dbReference type="PROSITE" id="PS00018">
    <property type="entry name" value="EF_HAND_1"/>
    <property type="match status" value="1"/>
</dbReference>
<reference evidence="1" key="2">
    <citation type="submission" date="2020-11" db="EMBL/GenBank/DDBJ databases">
        <authorList>
            <person name="McCartney M.A."/>
            <person name="Auch B."/>
            <person name="Kono T."/>
            <person name="Mallez S."/>
            <person name="Becker A."/>
            <person name="Gohl D.M."/>
            <person name="Silverstein K.A.T."/>
            <person name="Koren S."/>
            <person name="Bechman K.B."/>
            <person name="Herman A."/>
            <person name="Abrahante J.E."/>
            <person name="Garbe J."/>
        </authorList>
    </citation>
    <scope>NUCLEOTIDE SEQUENCE</scope>
    <source>
        <strain evidence="1">Duluth1</strain>
        <tissue evidence="1">Whole animal</tissue>
    </source>
</reference>
<reference evidence="1" key="1">
    <citation type="journal article" date="2019" name="bioRxiv">
        <title>The Genome of the Zebra Mussel, Dreissena polymorpha: A Resource for Invasive Species Research.</title>
        <authorList>
            <person name="McCartney M.A."/>
            <person name="Auch B."/>
            <person name="Kono T."/>
            <person name="Mallez S."/>
            <person name="Zhang Y."/>
            <person name="Obille A."/>
            <person name="Becker A."/>
            <person name="Abrahante J.E."/>
            <person name="Garbe J."/>
            <person name="Badalamenti J.P."/>
            <person name="Herman A."/>
            <person name="Mangelson H."/>
            <person name="Liachko I."/>
            <person name="Sullivan S."/>
            <person name="Sone E.D."/>
            <person name="Koren S."/>
            <person name="Silverstein K.A.T."/>
            <person name="Beckman K.B."/>
            <person name="Gohl D.M."/>
        </authorList>
    </citation>
    <scope>NUCLEOTIDE SEQUENCE</scope>
    <source>
        <strain evidence="1">Duluth1</strain>
        <tissue evidence="1">Whole animal</tissue>
    </source>
</reference>
<evidence type="ECO:0000313" key="1">
    <source>
        <dbReference type="EMBL" id="KAH3804785.1"/>
    </source>
</evidence>
<dbReference type="EMBL" id="JAIWYP010000006">
    <property type="protein sequence ID" value="KAH3804785.1"/>
    <property type="molecule type" value="Genomic_DNA"/>
</dbReference>
<evidence type="ECO:0008006" key="3">
    <source>
        <dbReference type="Google" id="ProtNLM"/>
    </source>
</evidence>
<organism evidence="1 2">
    <name type="scientific">Dreissena polymorpha</name>
    <name type="common">Zebra mussel</name>
    <name type="synonym">Mytilus polymorpha</name>
    <dbReference type="NCBI Taxonomy" id="45954"/>
    <lineage>
        <taxon>Eukaryota</taxon>
        <taxon>Metazoa</taxon>
        <taxon>Spiralia</taxon>
        <taxon>Lophotrochozoa</taxon>
        <taxon>Mollusca</taxon>
        <taxon>Bivalvia</taxon>
        <taxon>Autobranchia</taxon>
        <taxon>Heteroconchia</taxon>
        <taxon>Euheterodonta</taxon>
        <taxon>Imparidentia</taxon>
        <taxon>Neoheterodontei</taxon>
        <taxon>Myida</taxon>
        <taxon>Dreissenoidea</taxon>
        <taxon>Dreissenidae</taxon>
        <taxon>Dreissena</taxon>
    </lineage>
</organism>
<comment type="caution">
    <text evidence="1">The sequence shown here is derived from an EMBL/GenBank/DDBJ whole genome shotgun (WGS) entry which is preliminary data.</text>
</comment>